<evidence type="ECO:0000313" key="2">
    <source>
        <dbReference type="EMBL" id="OGD98112.1"/>
    </source>
</evidence>
<feature type="domain" description="Glycosyltransferase 2-like" evidence="1">
    <location>
        <begin position="5"/>
        <end position="120"/>
    </location>
</feature>
<evidence type="ECO:0000313" key="3">
    <source>
        <dbReference type="Proteomes" id="UP000177039"/>
    </source>
</evidence>
<dbReference type="Pfam" id="PF00535">
    <property type="entry name" value="Glycos_transf_2"/>
    <property type="match status" value="1"/>
</dbReference>
<proteinExistence type="predicted"/>
<dbReference type="InterPro" id="IPR029044">
    <property type="entry name" value="Nucleotide-diphossugar_trans"/>
</dbReference>
<dbReference type="Gene3D" id="3.90.550.10">
    <property type="entry name" value="Spore Coat Polysaccharide Biosynthesis Protein SpsA, Chain A"/>
    <property type="match status" value="1"/>
</dbReference>
<dbReference type="InterPro" id="IPR001173">
    <property type="entry name" value="Glyco_trans_2-like"/>
</dbReference>
<dbReference type="Proteomes" id="UP000177039">
    <property type="component" value="Unassembled WGS sequence"/>
</dbReference>
<dbReference type="PANTHER" id="PTHR43685:SF2">
    <property type="entry name" value="GLYCOSYLTRANSFERASE 2-LIKE DOMAIN-CONTAINING PROTEIN"/>
    <property type="match status" value="1"/>
</dbReference>
<dbReference type="EMBL" id="MFBT01000042">
    <property type="protein sequence ID" value="OGD98112.1"/>
    <property type="molecule type" value="Genomic_DNA"/>
</dbReference>
<dbReference type="SUPFAM" id="SSF53448">
    <property type="entry name" value="Nucleotide-diphospho-sugar transferases"/>
    <property type="match status" value="1"/>
</dbReference>
<accession>A0A1F5H1S5</accession>
<comment type="caution">
    <text evidence="2">The sequence shown here is derived from an EMBL/GenBank/DDBJ whole genome shotgun (WGS) entry which is preliminary data.</text>
</comment>
<reference evidence="2 3" key="1">
    <citation type="journal article" date="2016" name="Nat. Commun.">
        <title>Thousands of microbial genomes shed light on interconnected biogeochemical processes in an aquifer system.</title>
        <authorList>
            <person name="Anantharaman K."/>
            <person name="Brown C.T."/>
            <person name="Hug L.A."/>
            <person name="Sharon I."/>
            <person name="Castelle C.J."/>
            <person name="Probst A.J."/>
            <person name="Thomas B.C."/>
            <person name="Singh A."/>
            <person name="Wilkins M.J."/>
            <person name="Karaoz U."/>
            <person name="Brodie E.L."/>
            <person name="Williams K.H."/>
            <person name="Hubbard S.S."/>
            <person name="Banfield J.F."/>
        </authorList>
    </citation>
    <scope>NUCLEOTIDE SEQUENCE [LARGE SCALE GENOMIC DNA]</scope>
</reference>
<sequence length="278" mass="32092">MDNVSVIIPTWNRAETIPRAIKSALSQTLPPLEILVCDDGSTDKTYEIIKSLSSPKVRWISNQHTGLPAVPRNRGIKEANGEWLAFLDSDDEWLPNRLKTQLEIAEKNNSKVVVSNAYRFVLPKGIVGNLLDWNKDKLTFSDLIKENKIICSSVLIQHASLFTKVFGFPENKNLRAIEDYALWLRVATQTDFAYISEPLLIYHDDPQASIRNETKINFVEQKKYVFQDFLNWSKRQKDLEKYAKMIKKTHLSTSKTIFQNYLINIFQAFKKNENSSYS</sequence>
<dbReference type="PANTHER" id="PTHR43685">
    <property type="entry name" value="GLYCOSYLTRANSFERASE"/>
    <property type="match status" value="1"/>
</dbReference>
<dbReference type="AlphaFoldDB" id="A0A1F5H1S5"/>
<dbReference type="InterPro" id="IPR050834">
    <property type="entry name" value="Glycosyltransf_2"/>
</dbReference>
<organism evidence="2 3">
    <name type="scientific">Candidatus Curtissbacteria bacterium RIFCSPLOWO2_01_FULL_42_50</name>
    <dbReference type="NCBI Taxonomy" id="1797730"/>
    <lineage>
        <taxon>Bacteria</taxon>
        <taxon>Candidatus Curtissiibacteriota</taxon>
    </lineage>
</organism>
<evidence type="ECO:0000259" key="1">
    <source>
        <dbReference type="Pfam" id="PF00535"/>
    </source>
</evidence>
<gene>
    <name evidence="2" type="ORF">A3B54_05625</name>
</gene>
<protein>
    <recommendedName>
        <fullName evidence="1">Glycosyltransferase 2-like domain-containing protein</fullName>
    </recommendedName>
</protein>
<name>A0A1F5H1S5_9BACT</name>